<dbReference type="STRING" id="1219043.SCH01S_25_00900"/>
<name>A0A0E9MPQ5_9SPHN</name>
<evidence type="ECO:0000313" key="1">
    <source>
        <dbReference type="EMBL" id="GAO39110.1"/>
    </source>
</evidence>
<dbReference type="EMBL" id="BBWU01000025">
    <property type="protein sequence ID" value="GAO39110.1"/>
    <property type="molecule type" value="Genomic_DNA"/>
</dbReference>
<accession>A0A0E9MPQ5</accession>
<dbReference type="AlphaFoldDB" id="A0A0E9MPQ5"/>
<protein>
    <submittedName>
        <fullName evidence="1">Uncharacterized protein</fullName>
    </submittedName>
</protein>
<dbReference type="Proteomes" id="UP000033202">
    <property type="component" value="Unassembled WGS sequence"/>
</dbReference>
<keyword evidence="2" id="KW-1185">Reference proteome</keyword>
<proteinExistence type="predicted"/>
<gene>
    <name evidence="1" type="ORF">SCH01S_25_00900</name>
</gene>
<reference evidence="1 2" key="1">
    <citation type="submission" date="2015-04" db="EMBL/GenBank/DDBJ databases">
        <title>Whole genome shotgun sequence of Sphingomonas changbaiensis NBRC 104936.</title>
        <authorList>
            <person name="Katano-Makiyama Y."/>
            <person name="Hosoyama A."/>
            <person name="Hashimoto M."/>
            <person name="Noguchi M."/>
            <person name="Tsuchikane K."/>
            <person name="Ohji S."/>
            <person name="Yamazoe A."/>
            <person name="Ichikawa N."/>
            <person name="Kimura A."/>
            <person name="Fujita N."/>
        </authorList>
    </citation>
    <scope>NUCLEOTIDE SEQUENCE [LARGE SCALE GENOMIC DNA]</scope>
    <source>
        <strain evidence="1 2">NBRC 104936</strain>
    </source>
</reference>
<evidence type="ECO:0000313" key="2">
    <source>
        <dbReference type="Proteomes" id="UP000033202"/>
    </source>
</evidence>
<organism evidence="1 2">
    <name type="scientific">Sphingomonas changbaiensis NBRC 104936</name>
    <dbReference type="NCBI Taxonomy" id="1219043"/>
    <lineage>
        <taxon>Bacteria</taxon>
        <taxon>Pseudomonadati</taxon>
        <taxon>Pseudomonadota</taxon>
        <taxon>Alphaproteobacteria</taxon>
        <taxon>Sphingomonadales</taxon>
        <taxon>Sphingomonadaceae</taxon>
        <taxon>Sphingomonas</taxon>
    </lineage>
</organism>
<comment type="caution">
    <text evidence="1">The sequence shown here is derived from an EMBL/GenBank/DDBJ whole genome shotgun (WGS) entry which is preliminary data.</text>
</comment>
<sequence>MAGAESDSAASAASKARVMREMDDLDDLDDMDDIHMESRTFSLPHGRSADTARFGTEWGA</sequence>